<sequence length="652" mass="71653">MPACEYTIFTHMDHHHDNPSVWKNLGLPQVYNNSAHIVPNYIGEGSANAPERFPEFWGATEGDRKEQARVQGLVSRVPSLTVLLRPAPGVSIPPALPHYFESRSSSELQGPLSRAAAPSGLSGTLKEPSEEARTCQGQQIAGGEEVEHRVDAGAEEGQSRRSSSRRLARPAEPRQGPFGRRQRGHGLQNIDRVVGRPEQAEGEHDGAHQPAHPRAVPPGAPAGAPQPRQRHAVAAEHQPEGKHEGRQSLEAQVRGGVGRRRVAQLAQVVPPEVAVDGGRHGEQQRGKPDGEQQAAGQGRTAQPRCQEGARDGQAALQAEQAGEQDAGVHAERAHVVHGLAARLAQRPGLPRQEGHEERREQQHRAVGQRQVQHERGRQRSPPCGPPARQAPHHKAVAGQPQQCRQQKEGRACAPAQQRTTQPRTLLRLPATMEYLSALNPSGLLRSVSNMSSEFGRRVWTSAPPPQRPFRVCDHKRTTRKGLTAATRQELLDKALETLLLSGVLTLVLEEDGTAVESEDFFQLLEDDTCLMVLESGQSWSPIRSGVLSYGLGREKPKHSKDIARITFDVYKQNPRDLFGSLNIKATFYGLYSMSCDIQGLGPKKVLRELLRWISALLQGLGHILLGISSTLRHVVEGAEQWQLQRQGRLHRY</sequence>
<evidence type="ECO:0000256" key="14">
    <source>
        <dbReference type="ARBA" id="ARBA00067118"/>
    </source>
</evidence>
<dbReference type="PANTHER" id="PTHR12306:SF10">
    <property type="entry name" value="LIPID TRANSFERASE CIDEB"/>
    <property type="match status" value="1"/>
</dbReference>
<evidence type="ECO:0000256" key="5">
    <source>
        <dbReference type="ARBA" id="ARBA00022677"/>
    </source>
</evidence>
<dbReference type="GeneTree" id="ENSGT00390000018596"/>
<keyword evidence="4" id="KW-0597">Phosphoprotein</keyword>
<keyword evidence="5" id="KW-0551">Lipid droplet</keyword>
<dbReference type="Proteomes" id="UP000694387">
    <property type="component" value="Chromosome 2"/>
</dbReference>
<dbReference type="GO" id="GO:0042981">
    <property type="term" value="P:regulation of apoptotic process"/>
    <property type="evidence" value="ECO:0007669"/>
    <property type="project" value="TreeGrafter"/>
</dbReference>
<comment type="similarity">
    <text evidence="12">Belongs to the CIDE family.</text>
</comment>
<evidence type="ECO:0000256" key="16">
    <source>
        <dbReference type="PROSITE-ProRule" id="PRU00447"/>
    </source>
</evidence>
<feature type="compositionally biased region" description="Basic and acidic residues" evidence="17">
    <location>
        <begin position="277"/>
        <end position="290"/>
    </location>
</feature>
<dbReference type="GO" id="GO:0006915">
    <property type="term" value="P:apoptotic process"/>
    <property type="evidence" value="ECO:0007669"/>
    <property type="project" value="UniProtKB-UniRule"/>
</dbReference>
<evidence type="ECO:0000256" key="8">
    <source>
        <dbReference type="ARBA" id="ARBA00023034"/>
    </source>
</evidence>
<evidence type="ECO:0000256" key="1">
    <source>
        <dbReference type="ARBA" id="ARBA00004397"/>
    </source>
</evidence>
<evidence type="ECO:0000259" key="18">
    <source>
        <dbReference type="PROSITE" id="PS51135"/>
    </source>
</evidence>
<evidence type="ECO:0000313" key="20">
    <source>
        <dbReference type="Proteomes" id="UP000694387"/>
    </source>
</evidence>
<dbReference type="FunFam" id="3.10.20.10:FF:000005">
    <property type="entry name" value="Cell death activator CIDE-B"/>
    <property type="match status" value="1"/>
</dbReference>
<feature type="region of interest" description="Disordered" evidence="17">
    <location>
        <begin position="268"/>
        <end position="329"/>
    </location>
</feature>
<evidence type="ECO:0000313" key="19">
    <source>
        <dbReference type="Ensembl" id="ENSEASP00005017509.1"/>
    </source>
</evidence>
<dbReference type="GO" id="GO:0005789">
    <property type="term" value="C:endoplasmic reticulum membrane"/>
    <property type="evidence" value="ECO:0007669"/>
    <property type="project" value="UniProtKB-SubCell"/>
</dbReference>
<evidence type="ECO:0000256" key="6">
    <source>
        <dbReference type="ARBA" id="ARBA00022703"/>
    </source>
</evidence>
<evidence type="ECO:0000256" key="15">
    <source>
        <dbReference type="ARBA" id="ARBA00082104"/>
    </source>
</evidence>
<proteinExistence type="inferred from homology"/>
<comment type="subunit">
    <text evidence="13">Interacts with DFFA. Interacts with DFFB; inhibited by DFFB. Interacts with APOB. Interacts with PREB/SEC12; facilitating loading of SCAP-SREBP into COPII vesicles.</text>
</comment>
<dbReference type="SUPFAM" id="SSF54277">
    <property type="entry name" value="CAD &amp; PB1 domains"/>
    <property type="match status" value="1"/>
</dbReference>
<feature type="compositionally biased region" description="Basic and acidic residues" evidence="17">
    <location>
        <begin position="352"/>
        <end position="363"/>
    </location>
</feature>
<feature type="compositionally biased region" description="Basic and acidic residues" evidence="17">
    <location>
        <begin position="233"/>
        <end position="247"/>
    </location>
</feature>
<feature type="compositionally biased region" description="Basic and acidic residues" evidence="17">
    <location>
        <begin position="193"/>
        <end position="207"/>
    </location>
</feature>
<feature type="compositionally biased region" description="Low complexity" evidence="17">
    <location>
        <begin position="311"/>
        <end position="325"/>
    </location>
</feature>
<feature type="region of interest" description="Disordered" evidence="17">
    <location>
        <begin position="344"/>
        <end position="421"/>
    </location>
</feature>
<dbReference type="SMART" id="SM00266">
    <property type="entry name" value="CAD"/>
    <property type="match status" value="1"/>
</dbReference>
<keyword evidence="8" id="KW-0333">Golgi apparatus</keyword>
<evidence type="ECO:0000256" key="3">
    <source>
        <dbReference type="ARBA" id="ARBA00004555"/>
    </source>
</evidence>
<dbReference type="CDD" id="cd06537">
    <property type="entry name" value="CIDE_N_B"/>
    <property type="match status" value="1"/>
</dbReference>
<evidence type="ECO:0000256" key="17">
    <source>
        <dbReference type="SAM" id="MobiDB-lite"/>
    </source>
</evidence>
<keyword evidence="6 16" id="KW-0053">Apoptosis</keyword>
<evidence type="ECO:0000256" key="9">
    <source>
        <dbReference type="ARBA" id="ARBA00023136"/>
    </source>
</evidence>
<feature type="domain" description="CIDE-N" evidence="18">
    <location>
        <begin position="465"/>
        <end position="541"/>
    </location>
</feature>
<dbReference type="PANTHER" id="PTHR12306">
    <property type="entry name" value="CELL DEATH ACTIVATOR CIDE"/>
    <property type="match status" value="1"/>
</dbReference>
<dbReference type="GO" id="GO:0005794">
    <property type="term" value="C:Golgi apparatus"/>
    <property type="evidence" value="ECO:0007669"/>
    <property type="project" value="UniProtKB-SubCell"/>
</dbReference>
<keyword evidence="10" id="KW-0968">Cytoplasmic vesicle</keyword>
<dbReference type="Ensembl" id="ENSEAST00005019012.2">
    <property type="protein sequence ID" value="ENSEASP00005017509.1"/>
    <property type="gene ID" value="ENSEASG00005012104.2"/>
</dbReference>
<evidence type="ECO:0000256" key="7">
    <source>
        <dbReference type="ARBA" id="ARBA00022824"/>
    </source>
</evidence>
<dbReference type="GO" id="GO:0160077">
    <property type="term" value="P:lipid droplet fusion"/>
    <property type="evidence" value="ECO:0007669"/>
    <property type="project" value="UniProtKB-ARBA"/>
</dbReference>
<keyword evidence="9" id="KW-0472">Membrane</keyword>
<evidence type="ECO:0000256" key="13">
    <source>
        <dbReference type="ARBA" id="ARBA00063605"/>
    </source>
</evidence>
<protein>
    <recommendedName>
        <fullName evidence="14">Lipid transferase CIDEB</fullName>
    </recommendedName>
    <alternativeName>
        <fullName evidence="15">Cell death-inducing DFFA-like effector B</fullName>
    </alternativeName>
</protein>
<reference evidence="19" key="2">
    <citation type="submission" date="2025-08" db="UniProtKB">
        <authorList>
            <consortium name="Ensembl"/>
        </authorList>
    </citation>
    <scope>IDENTIFICATION</scope>
</reference>
<evidence type="ECO:0000256" key="10">
    <source>
        <dbReference type="ARBA" id="ARBA00023329"/>
    </source>
</evidence>
<dbReference type="GO" id="GO:0005811">
    <property type="term" value="C:lipid droplet"/>
    <property type="evidence" value="ECO:0007669"/>
    <property type="project" value="UniProtKB-SubCell"/>
</dbReference>
<evidence type="ECO:0000256" key="11">
    <source>
        <dbReference type="ARBA" id="ARBA00046287"/>
    </source>
</evidence>
<dbReference type="Gene3D" id="3.10.20.10">
    <property type="match status" value="1"/>
</dbReference>
<dbReference type="GO" id="GO:0030137">
    <property type="term" value="C:COPI-coated vesicle"/>
    <property type="evidence" value="ECO:0007669"/>
    <property type="project" value="UniProtKB-SubCell"/>
</dbReference>
<keyword evidence="7" id="KW-0256">Endoplasmic reticulum</keyword>
<gene>
    <name evidence="19" type="primary">CIDEB</name>
</gene>
<evidence type="ECO:0000256" key="2">
    <source>
        <dbReference type="ARBA" id="ARBA00004502"/>
    </source>
</evidence>
<evidence type="ECO:0000256" key="4">
    <source>
        <dbReference type="ARBA" id="ARBA00022553"/>
    </source>
</evidence>
<feature type="region of interest" description="Disordered" evidence="17">
    <location>
        <begin position="103"/>
        <end position="247"/>
    </location>
</feature>
<organism evidence="19 20">
    <name type="scientific">Equus asinus</name>
    <name type="common">Donkey</name>
    <name type="synonym">Equus africanus asinus</name>
    <dbReference type="NCBI Taxonomy" id="9793"/>
    <lineage>
        <taxon>Eukaryota</taxon>
        <taxon>Metazoa</taxon>
        <taxon>Chordata</taxon>
        <taxon>Craniata</taxon>
        <taxon>Vertebrata</taxon>
        <taxon>Euteleostomi</taxon>
        <taxon>Mammalia</taxon>
        <taxon>Eutheria</taxon>
        <taxon>Laurasiatheria</taxon>
        <taxon>Perissodactyla</taxon>
        <taxon>Equidae</taxon>
        <taxon>Equus</taxon>
    </lineage>
</organism>
<evidence type="ECO:0000256" key="12">
    <source>
        <dbReference type="ARBA" id="ARBA00060878"/>
    </source>
</evidence>
<name>A0A8C4LV29_EQUAS</name>
<accession>A0A8C4LV29</accession>
<reference evidence="19 20" key="1">
    <citation type="journal article" date="2020" name="Nat. Commun.">
        <title>Donkey genomes provide new insights into domestication and selection for coat color.</title>
        <authorList>
            <person name="Wang"/>
            <person name="C."/>
            <person name="Li"/>
            <person name="H."/>
            <person name="Guo"/>
            <person name="Y."/>
            <person name="Huang"/>
            <person name="J."/>
            <person name="Sun"/>
            <person name="Y."/>
            <person name="Min"/>
            <person name="J."/>
            <person name="Wang"/>
            <person name="J."/>
            <person name="Fang"/>
            <person name="X."/>
            <person name="Zhao"/>
            <person name="Z."/>
            <person name="Wang"/>
            <person name="S."/>
            <person name="Zhang"/>
            <person name="Y."/>
            <person name="Liu"/>
            <person name="Q."/>
            <person name="Jiang"/>
            <person name="Q."/>
            <person name="Wang"/>
            <person name="X."/>
            <person name="Guo"/>
            <person name="Y."/>
            <person name="Yang"/>
            <person name="C."/>
            <person name="Wang"/>
            <person name="Y."/>
            <person name="Tian"/>
            <person name="F."/>
            <person name="Zhuang"/>
            <person name="G."/>
            <person name="Fan"/>
            <person name="Y."/>
            <person name="Gao"/>
            <person name="Q."/>
            <person name="Li"/>
            <person name="Y."/>
            <person name="Ju"/>
            <person name="Z."/>
            <person name="Li"/>
            <person name="J."/>
            <person name="Li"/>
            <person name="R."/>
            <person name="Hou"/>
            <person name="M."/>
            <person name="Yang"/>
            <person name="G."/>
            <person name="Liu"/>
            <person name="G."/>
            <person name="Liu"/>
            <person name="W."/>
            <person name="Guo"/>
            <person name="J."/>
            <person name="Pan"/>
            <person name="S."/>
            <person name="Fan"/>
            <person name="G."/>
            <person name="Zhang"/>
            <person name="W."/>
            <person name="Zhang"/>
            <person name="R."/>
            <person name="Yu"/>
            <person name="J."/>
            <person name="Zhang"/>
            <person name="X."/>
            <person name="Yin"/>
            <person name="Q."/>
            <person name="Ji"/>
            <person name="C."/>
            <person name="Jin"/>
            <person name="Y."/>
            <person name="Yue"/>
            <person name="G."/>
            <person name="Liu"/>
            <person name="M."/>
            <person name="Xu"/>
            <person name="J."/>
            <person name="Liu"/>
            <person name="S."/>
            <person name="Jordana"/>
            <person name="J."/>
            <person name="Noce"/>
            <person name="A."/>
            <person name="Amills"/>
            <person name="M."/>
            <person name="Wu"/>
            <person name="D.D."/>
            <person name="Li"/>
            <person name="S."/>
            <person name="Zhou"/>
            <person name="X. and Zhong"/>
            <person name="J."/>
        </authorList>
    </citation>
    <scope>NUCLEOTIDE SEQUENCE [LARGE SCALE GENOMIC DNA]</scope>
</reference>
<comment type="subcellular location">
    <subcellularLocation>
        <location evidence="11">Cytoplasmic vesicle</location>
        <location evidence="11">COPI-coated vesicle</location>
    </subcellularLocation>
    <subcellularLocation>
        <location evidence="1">Endoplasmic reticulum membrane</location>
        <topology evidence="1">Peripheral membrane protein</topology>
        <orientation evidence="1">Cytoplasmic side</orientation>
    </subcellularLocation>
    <subcellularLocation>
        <location evidence="3">Golgi apparatus</location>
    </subcellularLocation>
    <subcellularLocation>
        <location evidence="2">Lipid droplet</location>
    </subcellularLocation>
</comment>
<reference evidence="19" key="3">
    <citation type="submission" date="2025-09" db="UniProtKB">
        <authorList>
            <consortium name="Ensembl"/>
        </authorList>
    </citation>
    <scope>IDENTIFICATION</scope>
</reference>
<dbReference type="PROSITE" id="PS51135">
    <property type="entry name" value="CIDE_N"/>
    <property type="match status" value="1"/>
</dbReference>
<dbReference type="Pfam" id="PF02017">
    <property type="entry name" value="CIDE-N"/>
    <property type="match status" value="1"/>
</dbReference>
<dbReference type="AlphaFoldDB" id="A0A8C4LV29"/>
<keyword evidence="20" id="KW-1185">Reference proteome</keyword>
<dbReference type="InterPro" id="IPR003508">
    <property type="entry name" value="CIDE-N_dom"/>
</dbReference>